<dbReference type="Gene3D" id="1.25.40.10">
    <property type="entry name" value="Tetratricopeptide repeat domain"/>
    <property type="match status" value="1"/>
</dbReference>
<dbReference type="AlphaFoldDB" id="A0A963YTY9"/>
<dbReference type="EMBL" id="JAESVB010000009">
    <property type="protein sequence ID" value="MCB8876981.1"/>
    <property type="molecule type" value="Genomic_DNA"/>
</dbReference>
<dbReference type="SUPFAM" id="SSF144059">
    <property type="entry name" value="ImpE-like"/>
    <property type="match status" value="1"/>
</dbReference>
<accession>A0A963YTY9</accession>
<reference evidence="1" key="2">
    <citation type="submission" date="2021-01" db="EMBL/GenBank/DDBJ databases">
        <authorList>
            <person name="Mieszkin S."/>
            <person name="Pouder E."/>
            <person name="Alain K."/>
        </authorList>
    </citation>
    <scope>NUCLEOTIDE SEQUENCE</scope>
    <source>
        <strain evidence="1">HW T2.11</strain>
    </source>
</reference>
<dbReference type="Pfam" id="PF07024">
    <property type="entry name" value="ImpE"/>
    <property type="match status" value="1"/>
</dbReference>
<keyword evidence="2" id="KW-1185">Reference proteome</keyword>
<gene>
    <name evidence="1" type="ORF">ASILVAE211_17435</name>
</gene>
<dbReference type="InterPro" id="IPR011990">
    <property type="entry name" value="TPR-like_helical_dom_sf"/>
</dbReference>
<protein>
    <submittedName>
        <fullName evidence="1">SciE type virulence protein</fullName>
    </submittedName>
</protein>
<dbReference type="RefSeq" id="WP_227322639.1">
    <property type="nucleotide sequence ID" value="NZ_JAESVB010000009.1"/>
</dbReference>
<proteinExistence type="predicted"/>
<dbReference type="Proteomes" id="UP000708298">
    <property type="component" value="Unassembled WGS sequence"/>
</dbReference>
<sequence length="283" mass="30651">MNEVKVTGHTITAEGNQDHPVSPIVSLFRAGHLQAAIDAASAATHEAPADTGRQLLLAELLLFAQAFEQADATLAAMESLDISLAPGIAPFRQLLRAETSRQQTWREARLPEFLGDPTASLHLSFKALVTSLSDDTLAAAGIAREAEAARPAVPGRHGDIPFADIRDTDDICAGFLEVLTVTGRYFWLPFERIEEAVFYKAERLRDLFWQRCSISIANGPEGDVYVPALYMPPAADQHSDGLLSAGRKTDWVGHDLVRGQGQRVLLIGDEGVALQDLGTLIFA</sequence>
<organism evidence="1 2">
    <name type="scientific">Acidisoma silvae</name>
    <dbReference type="NCBI Taxonomy" id="2802396"/>
    <lineage>
        <taxon>Bacteria</taxon>
        <taxon>Pseudomonadati</taxon>
        <taxon>Pseudomonadota</taxon>
        <taxon>Alphaproteobacteria</taxon>
        <taxon>Acetobacterales</taxon>
        <taxon>Acidocellaceae</taxon>
        <taxon>Acidisoma</taxon>
    </lineage>
</organism>
<reference evidence="1" key="1">
    <citation type="journal article" date="2021" name="Microorganisms">
        <title>Acidisoma silvae sp. nov. and Acidisomacellulosilytica sp. nov., Two Acidophilic Bacteria Isolated from Decaying Wood, Hydrolyzing Cellulose and Producing Poly-3-hydroxybutyrate.</title>
        <authorList>
            <person name="Mieszkin S."/>
            <person name="Pouder E."/>
            <person name="Uroz S."/>
            <person name="Simon-Colin C."/>
            <person name="Alain K."/>
        </authorList>
    </citation>
    <scope>NUCLEOTIDE SEQUENCE</scope>
    <source>
        <strain evidence="1">HW T2.11</strain>
    </source>
</reference>
<comment type="caution">
    <text evidence="1">The sequence shown here is derived from an EMBL/GenBank/DDBJ whole genome shotgun (WGS) entry which is preliminary data.</text>
</comment>
<dbReference type="InterPro" id="IPR009211">
    <property type="entry name" value="TagJ"/>
</dbReference>
<evidence type="ECO:0000313" key="1">
    <source>
        <dbReference type="EMBL" id="MCB8876981.1"/>
    </source>
</evidence>
<name>A0A963YTY9_9PROT</name>
<evidence type="ECO:0000313" key="2">
    <source>
        <dbReference type="Proteomes" id="UP000708298"/>
    </source>
</evidence>